<dbReference type="EMBL" id="JBHUFA010000004">
    <property type="protein sequence ID" value="MFD1696306.1"/>
    <property type="molecule type" value="Genomic_DNA"/>
</dbReference>
<dbReference type="PANTHER" id="PTHR33608:SF6">
    <property type="entry name" value="BLL2464 PROTEIN"/>
    <property type="match status" value="1"/>
</dbReference>
<dbReference type="InterPro" id="IPR002881">
    <property type="entry name" value="DUF58"/>
</dbReference>
<keyword evidence="3" id="KW-1185">Reference proteome</keyword>
<accession>A0ABW4K007</accession>
<evidence type="ECO:0000313" key="3">
    <source>
        <dbReference type="Proteomes" id="UP001597327"/>
    </source>
</evidence>
<evidence type="ECO:0000313" key="2">
    <source>
        <dbReference type="EMBL" id="MFD1696306.1"/>
    </source>
</evidence>
<comment type="caution">
    <text evidence="2">The sequence shown here is derived from an EMBL/GenBank/DDBJ whole genome shotgun (WGS) entry which is preliminary data.</text>
</comment>
<proteinExistence type="predicted"/>
<reference evidence="3" key="1">
    <citation type="journal article" date="2019" name="Int. J. Syst. Evol. Microbiol.">
        <title>The Global Catalogue of Microorganisms (GCM) 10K type strain sequencing project: providing services to taxonomists for standard genome sequencing and annotation.</title>
        <authorList>
            <consortium name="The Broad Institute Genomics Platform"/>
            <consortium name="The Broad Institute Genome Sequencing Center for Infectious Disease"/>
            <person name="Wu L."/>
            <person name="Ma J."/>
        </authorList>
    </citation>
    <scope>NUCLEOTIDE SEQUENCE [LARGE SCALE GENOMIC DNA]</scope>
    <source>
        <strain evidence="3">JCM 3369</strain>
    </source>
</reference>
<organism evidence="2 3">
    <name type="scientific">Roseibium aestuarii</name>
    <dbReference type="NCBI Taxonomy" id="2600299"/>
    <lineage>
        <taxon>Bacteria</taxon>
        <taxon>Pseudomonadati</taxon>
        <taxon>Pseudomonadota</taxon>
        <taxon>Alphaproteobacteria</taxon>
        <taxon>Hyphomicrobiales</taxon>
        <taxon>Stappiaceae</taxon>
        <taxon>Roseibium</taxon>
    </lineage>
</organism>
<gene>
    <name evidence="2" type="ORF">ACFSC7_12325</name>
</gene>
<evidence type="ECO:0000259" key="1">
    <source>
        <dbReference type="Pfam" id="PF01882"/>
    </source>
</evidence>
<protein>
    <submittedName>
        <fullName evidence="2">DUF58 domain-containing protein</fullName>
    </submittedName>
</protein>
<dbReference type="RefSeq" id="WP_149892800.1">
    <property type="nucleotide sequence ID" value="NZ_JBHUFA010000004.1"/>
</dbReference>
<name>A0ABW4K007_9HYPH</name>
<dbReference type="PANTHER" id="PTHR33608">
    <property type="entry name" value="BLL2464 PROTEIN"/>
    <property type="match status" value="1"/>
</dbReference>
<dbReference type="Pfam" id="PF01882">
    <property type="entry name" value="DUF58"/>
    <property type="match status" value="1"/>
</dbReference>
<dbReference type="Proteomes" id="UP001597327">
    <property type="component" value="Unassembled WGS sequence"/>
</dbReference>
<sequence length="310" mass="33832">MTAPPLETGSVPLVLGEARGLAEALPDLLVAASHISASVTSGWHGRRRSGPGESFWQFRPFTMGEPALRIDWRRSARDDHLYVREQEWEAAHTVWLWADLTPSMAFSSRLAPVTKRDRAIVLLLALADMLAASGERVGLPGITRPLADRRAAERLASALAHLPAARDQGAPRSYPEASGIRRFSDVVLFADLLDPVDDLHDWVTKIAGTGARGHIVQILDPVEETFPFGGRVEFRDPETGETLTAGRAEAWREAYQERLARHKAQIRDLARRAGWTYTLHHTDQAPTAPLLVLHAALSGTGQAMSAGGGT</sequence>
<feature type="domain" description="DUF58" evidence="1">
    <location>
        <begin position="58"/>
        <end position="264"/>
    </location>
</feature>